<dbReference type="PANTHER" id="PTHR14074:SF16">
    <property type="entry name" value="ANTIVIRAL INNATE IMMUNE RESPONSE RECEPTOR RIG-I"/>
    <property type="match status" value="1"/>
</dbReference>
<keyword evidence="6" id="KW-1185">Reference proteome</keyword>
<proteinExistence type="predicted"/>
<dbReference type="AlphaFoldDB" id="A0A1E7F6A6"/>
<dbReference type="GO" id="GO:0003677">
    <property type="term" value="F:DNA binding"/>
    <property type="evidence" value="ECO:0007669"/>
    <property type="project" value="InterPro"/>
</dbReference>
<evidence type="ECO:0000259" key="3">
    <source>
        <dbReference type="PROSITE" id="PS51192"/>
    </source>
</evidence>
<dbReference type="PROSITE" id="PS51192">
    <property type="entry name" value="HELICASE_ATP_BIND_1"/>
    <property type="match status" value="1"/>
</dbReference>
<organism evidence="5 6">
    <name type="scientific">Fragilariopsis cylindrus CCMP1102</name>
    <dbReference type="NCBI Taxonomy" id="635003"/>
    <lineage>
        <taxon>Eukaryota</taxon>
        <taxon>Sar</taxon>
        <taxon>Stramenopiles</taxon>
        <taxon>Ochrophyta</taxon>
        <taxon>Bacillariophyta</taxon>
        <taxon>Bacillariophyceae</taxon>
        <taxon>Bacillariophycidae</taxon>
        <taxon>Bacillariales</taxon>
        <taxon>Bacillariaceae</taxon>
        <taxon>Fragilariopsis</taxon>
    </lineage>
</organism>
<dbReference type="InterPro" id="IPR001650">
    <property type="entry name" value="Helicase_C-like"/>
</dbReference>
<dbReference type="EMBL" id="KV784361">
    <property type="protein sequence ID" value="OEU13659.1"/>
    <property type="molecule type" value="Genomic_DNA"/>
</dbReference>
<dbReference type="Pfam" id="PF00271">
    <property type="entry name" value="Helicase_C"/>
    <property type="match status" value="1"/>
</dbReference>
<dbReference type="InterPro" id="IPR027417">
    <property type="entry name" value="P-loop_NTPase"/>
</dbReference>
<dbReference type="PANTHER" id="PTHR14074">
    <property type="entry name" value="HELICASE WITH DEATH DOMAIN-RELATED"/>
    <property type="match status" value="1"/>
</dbReference>
<feature type="compositionally biased region" description="Polar residues" evidence="2">
    <location>
        <begin position="18"/>
        <end position="29"/>
    </location>
</feature>
<dbReference type="KEGG" id="fcy:FRACYDRAFT_242003"/>
<dbReference type="Pfam" id="PF04851">
    <property type="entry name" value="ResIII"/>
    <property type="match status" value="1"/>
</dbReference>
<dbReference type="InterPro" id="IPR051363">
    <property type="entry name" value="RLR_Helicase"/>
</dbReference>
<keyword evidence="1" id="KW-0328">Glycosyltransferase</keyword>
<feature type="domain" description="Helicase ATP-binding" evidence="3">
    <location>
        <begin position="546"/>
        <end position="730"/>
    </location>
</feature>
<dbReference type="PROSITE" id="PS51194">
    <property type="entry name" value="HELICASE_CTER"/>
    <property type="match status" value="1"/>
</dbReference>
<feature type="region of interest" description="Disordered" evidence="2">
    <location>
        <begin position="194"/>
        <end position="217"/>
    </location>
</feature>
<evidence type="ECO:0000259" key="4">
    <source>
        <dbReference type="PROSITE" id="PS51194"/>
    </source>
</evidence>
<evidence type="ECO:0000313" key="6">
    <source>
        <dbReference type="Proteomes" id="UP000095751"/>
    </source>
</evidence>
<dbReference type="GO" id="GO:0016787">
    <property type="term" value="F:hydrolase activity"/>
    <property type="evidence" value="ECO:0007669"/>
    <property type="project" value="UniProtKB-KW"/>
</dbReference>
<dbReference type="Gene3D" id="3.40.50.2000">
    <property type="entry name" value="Glycogen Phosphorylase B"/>
    <property type="match status" value="1"/>
</dbReference>
<keyword evidence="1" id="KW-0808">Transferase</keyword>
<feature type="region of interest" description="Disordered" evidence="2">
    <location>
        <begin position="101"/>
        <end position="128"/>
    </location>
</feature>
<evidence type="ECO:0000313" key="5">
    <source>
        <dbReference type="EMBL" id="OEU13659.1"/>
    </source>
</evidence>
<evidence type="ECO:0000256" key="2">
    <source>
        <dbReference type="SAM" id="MobiDB-lite"/>
    </source>
</evidence>
<protein>
    <submittedName>
        <fullName evidence="5">p-loop containing nucleoside triphosphate hydrolase protein</fullName>
    </submittedName>
</protein>
<dbReference type="SUPFAM" id="SSF53756">
    <property type="entry name" value="UDP-Glycosyltransferase/glycogen phosphorylase"/>
    <property type="match status" value="1"/>
</dbReference>
<dbReference type="Pfam" id="PF00534">
    <property type="entry name" value="Glycos_transf_1"/>
    <property type="match status" value="1"/>
</dbReference>
<gene>
    <name evidence="5" type="ORF">FRACYDRAFT_242003</name>
</gene>
<dbReference type="Proteomes" id="UP000095751">
    <property type="component" value="Unassembled WGS sequence"/>
</dbReference>
<feature type="compositionally biased region" description="Low complexity" evidence="2">
    <location>
        <begin position="194"/>
        <end position="204"/>
    </location>
</feature>
<sequence length="1203" mass="135519">MLTSQSHQDKTNDDNHNDNSINQEEQVTLNNDNSDDDDDDVDDDETKRIIIRRAKNIVLLTYEFTYSPFSGNGILARSLVKSLLGWGCTVTVWCCRPSSSNSGDDDINNNNNSNNKNKNKNSNDNHLTLPEISQDSVRRNILQHALLQANNVVCTIDWSGAVAYRSLESATMIIPDQTFRLYLNFRVYSLGITNNDDNTGNANTSGSNDDDDDDSRINNRRAWYDKFEYKAMKDADVVISLSSKDTQYLYGIQEKFSKQEQTQQQEGVQQLVGVQLHEQPAIIKKPIEIVLPPLRQDMHRFATKNGTSEDLFLHLPDSIQSLISMVDDDDTTTHLFSKRPLITCVARQSPEKCIQRFVAFIEMAANTGILEQLNLTVVLAGAVSDLNYAQQLHKRLLRAVPTAIIIDRFLSPFELGAVFAHTILNFHPPSYDAYGMTVIEAAAFGAPTVLAGTSIGAYRLLGEDACIQVEMVADNENYNNSNNDKERNIFSHDSLNTITNFLTECKNDDMIWKELSLKAQEKALGWDEESYGKQMLDIIDKYSLEALNSAKTRNTIVNLPTGEGKTLIAAKLIEHHISNEPSKKVAFLVPTRALVAQQSSYCRRHCRLSNPDSPAPVVVQQLVGQDQAEWTQADWDSCIRRSHILLGTAAIFQQAFVTDKYIDISMFSLIVFDECHNACGNSPMAAVMRDAVAPHQEKGFDGPRILGLTASFINGSMNNIEKKRREIETLLLSTIICPDVINRIDDNRFKFISWSKARDAAVHKTAIENHVTRAVQYVEAIKEITKAIRNCTHVFEELGCDALVFYIDKVIVNQINVKARHLKEQVDAASVRLADRMLRGIPHLKLELKVLCQGLEADPVIQETDSMSMKVRCLIDLLIPLFRENGSGYRGIVFVERVALVSSMAKVLNDALTSFMIRCGAVAGTGSQNENERQSQLDMFRSGEIQILVSTAALEEGIDVSECAFVVRYTSITTTKAHIQGAGRARHPKALILYFENDPQLERRKEKALNVAAKDKSLSLTTQELQKAATSINIPFDERHPYPFQGRRVIGADDQGEVNVFNCKQIFNQYCSMSLGASIQPKKILFKYEWTAGGRKVLSMVRYPSPHGWVTLSYIDFKSFWGKTNFDPIFCEQRVKRKTTLEKEEMCFVYMVVVQLREDKFLNSHNKVNPTIGIHVRQNCPLDADWPRTIAINNRVFQSENML</sequence>
<accession>A0A1E7F6A6</accession>
<dbReference type="InterPro" id="IPR006935">
    <property type="entry name" value="Helicase/UvrB_N"/>
</dbReference>
<name>A0A1E7F6A6_9STRA</name>
<dbReference type="GO" id="GO:0016757">
    <property type="term" value="F:glycosyltransferase activity"/>
    <property type="evidence" value="ECO:0007669"/>
    <property type="project" value="UniProtKB-KW"/>
</dbReference>
<dbReference type="SMART" id="SM00490">
    <property type="entry name" value="HELICc"/>
    <property type="match status" value="1"/>
</dbReference>
<evidence type="ECO:0000256" key="1">
    <source>
        <dbReference type="ARBA" id="ARBA00022676"/>
    </source>
</evidence>
<dbReference type="OrthoDB" id="1910256at2759"/>
<feature type="domain" description="Helicase C-terminal" evidence="4">
    <location>
        <begin position="874"/>
        <end position="1026"/>
    </location>
</feature>
<reference evidence="5 6" key="1">
    <citation type="submission" date="2016-09" db="EMBL/GenBank/DDBJ databases">
        <title>Extensive genetic diversity and differential bi-allelic expression allows diatom success in the polar Southern Ocean.</title>
        <authorList>
            <consortium name="DOE Joint Genome Institute"/>
            <person name="Mock T."/>
            <person name="Otillar R.P."/>
            <person name="Strauss J."/>
            <person name="Dupont C."/>
            <person name="Frickenhaus S."/>
            <person name="Maumus F."/>
            <person name="Mcmullan M."/>
            <person name="Sanges R."/>
            <person name="Schmutz J."/>
            <person name="Toseland A."/>
            <person name="Valas R."/>
            <person name="Veluchamy A."/>
            <person name="Ward B.J."/>
            <person name="Allen A."/>
            <person name="Barry K."/>
            <person name="Falciatore A."/>
            <person name="Ferrante M."/>
            <person name="Fortunato A.E."/>
            <person name="Gloeckner G."/>
            <person name="Gruber A."/>
            <person name="Hipkin R."/>
            <person name="Janech M."/>
            <person name="Kroth P."/>
            <person name="Leese F."/>
            <person name="Lindquist E."/>
            <person name="Lyon B.R."/>
            <person name="Martin J."/>
            <person name="Mayer C."/>
            <person name="Parker M."/>
            <person name="Quesneville H."/>
            <person name="Raymond J."/>
            <person name="Uhlig C."/>
            <person name="Valentin K.U."/>
            <person name="Worden A.Z."/>
            <person name="Armbrust E.V."/>
            <person name="Bowler C."/>
            <person name="Green B."/>
            <person name="Moulton V."/>
            <person name="Van Oosterhout C."/>
            <person name="Grigoriev I."/>
        </authorList>
    </citation>
    <scope>NUCLEOTIDE SEQUENCE [LARGE SCALE GENOMIC DNA]</scope>
    <source>
        <strain evidence="5 6">CCMP1102</strain>
    </source>
</reference>
<dbReference type="GO" id="GO:0005737">
    <property type="term" value="C:cytoplasm"/>
    <property type="evidence" value="ECO:0007669"/>
    <property type="project" value="TreeGrafter"/>
</dbReference>
<dbReference type="InterPro" id="IPR001296">
    <property type="entry name" value="Glyco_trans_1"/>
</dbReference>
<keyword evidence="5" id="KW-0378">Hydrolase</keyword>
<feature type="region of interest" description="Disordered" evidence="2">
    <location>
        <begin position="1"/>
        <end position="43"/>
    </location>
</feature>
<dbReference type="GO" id="GO:0005524">
    <property type="term" value="F:ATP binding"/>
    <property type="evidence" value="ECO:0007669"/>
    <property type="project" value="InterPro"/>
</dbReference>
<dbReference type="SUPFAM" id="SSF52540">
    <property type="entry name" value="P-loop containing nucleoside triphosphate hydrolases"/>
    <property type="match status" value="1"/>
</dbReference>
<dbReference type="SMART" id="SM00487">
    <property type="entry name" value="DEXDc"/>
    <property type="match status" value="1"/>
</dbReference>
<feature type="compositionally biased region" description="Low complexity" evidence="2">
    <location>
        <begin position="101"/>
        <end position="125"/>
    </location>
</feature>
<dbReference type="Gene3D" id="3.40.50.300">
    <property type="entry name" value="P-loop containing nucleotide triphosphate hydrolases"/>
    <property type="match status" value="2"/>
</dbReference>
<feature type="compositionally biased region" description="Acidic residues" evidence="2">
    <location>
        <begin position="33"/>
        <end position="43"/>
    </location>
</feature>
<dbReference type="InParanoid" id="A0A1E7F6A6"/>
<dbReference type="InterPro" id="IPR014001">
    <property type="entry name" value="Helicase_ATP-bd"/>
</dbReference>
<feature type="compositionally biased region" description="Basic and acidic residues" evidence="2">
    <location>
        <begin position="7"/>
        <end position="17"/>
    </location>
</feature>